<keyword evidence="3" id="KW-1185">Reference proteome</keyword>
<feature type="chain" id="PRO_5044783690" description="Secreted protein" evidence="1">
    <location>
        <begin position="24"/>
        <end position="70"/>
    </location>
</feature>
<evidence type="ECO:0000313" key="3">
    <source>
        <dbReference type="Proteomes" id="UP001634394"/>
    </source>
</evidence>
<sequence>MAAGLRRCLLVFVTLLRLNMGRSMRWQNSRSARTIPTGARVVYSRKGIKTRQSRVWKMVAGRRQIFNVVT</sequence>
<keyword evidence="1" id="KW-0732">Signal</keyword>
<comment type="caution">
    <text evidence="2">The sequence shown here is derived from an EMBL/GenBank/DDBJ whole genome shotgun (WGS) entry which is preliminary data.</text>
</comment>
<dbReference type="AlphaFoldDB" id="A0ABD3XWE2"/>
<proteinExistence type="predicted"/>
<reference evidence="2 3" key="1">
    <citation type="submission" date="2024-11" db="EMBL/GenBank/DDBJ databases">
        <title>Chromosome-level genome assembly of the freshwater bivalve Anodonta woodiana.</title>
        <authorList>
            <person name="Chen X."/>
        </authorList>
    </citation>
    <scope>NUCLEOTIDE SEQUENCE [LARGE SCALE GENOMIC DNA]</scope>
    <source>
        <strain evidence="2">MN2024</strain>
        <tissue evidence="2">Gills</tissue>
    </source>
</reference>
<protein>
    <recommendedName>
        <fullName evidence="4">Secreted protein</fullName>
    </recommendedName>
</protein>
<organism evidence="2 3">
    <name type="scientific">Sinanodonta woodiana</name>
    <name type="common">Chinese pond mussel</name>
    <name type="synonym">Anodonta woodiana</name>
    <dbReference type="NCBI Taxonomy" id="1069815"/>
    <lineage>
        <taxon>Eukaryota</taxon>
        <taxon>Metazoa</taxon>
        <taxon>Spiralia</taxon>
        <taxon>Lophotrochozoa</taxon>
        <taxon>Mollusca</taxon>
        <taxon>Bivalvia</taxon>
        <taxon>Autobranchia</taxon>
        <taxon>Heteroconchia</taxon>
        <taxon>Palaeoheterodonta</taxon>
        <taxon>Unionida</taxon>
        <taxon>Unionoidea</taxon>
        <taxon>Unionidae</taxon>
        <taxon>Unioninae</taxon>
        <taxon>Sinanodonta</taxon>
    </lineage>
</organism>
<feature type="signal peptide" evidence="1">
    <location>
        <begin position="1"/>
        <end position="23"/>
    </location>
</feature>
<evidence type="ECO:0000313" key="2">
    <source>
        <dbReference type="EMBL" id="KAL3889345.1"/>
    </source>
</evidence>
<gene>
    <name evidence="2" type="ORF">ACJMK2_001689</name>
</gene>
<dbReference type="Proteomes" id="UP001634394">
    <property type="component" value="Unassembled WGS sequence"/>
</dbReference>
<name>A0ABD3XWE2_SINWO</name>
<dbReference type="EMBL" id="JBJQND010000001">
    <property type="protein sequence ID" value="KAL3889345.1"/>
    <property type="molecule type" value="Genomic_DNA"/>
</dbReference>
<accession>A0ABD3XWE2</accession>
<evidence type="ECO:0000256" key="1">
    <source>
        <dbReference type="SAM" id="SignalP"/>
    </source>
</evidence>
<evidence type="ECO:0008006" key="4">
    <source>
        <dbReference type="Google" id="ProtNLM"/>
    </source>
</evidence>